<gene>
    <name evidence="3" type="ORF">RM590_18425</name>
</gene>
<protein>
    <recommendedName>
        <fullName evidence="5">DUF732 domain-containing protein</fullName>
    </recommendedName>
</protein>
<name>A0ABU2MUQ8_9ACTN</name>
<accession>A0ABU2MUQ8</accession>
<proteinExistence type="predicted"/>
<feature type="region of interest" description="Disordered" evidence="1">
    <location>
        <begin position="21"/>
        <end position="96"/>
    </location>
</feature>
<keyword evidence="2" id="KW-0732">Signal</keyword>
<evidence type="ECO:0008006" key="5">
    <source>
        <dbReference type="Google" id="ProtNLM"/>
    </source>
</evidence>
<feature type="signal peptide" evidence="2">
    <location>
        <begin position="1"/>
        <end position="19"/>
    </location>
</feature>
<organism evidence="3 4">
    <name type="scientific">Streptomyces litchfieldiae</name>
    <dbReference type="NCBI Taxonomy" id="3075543"/>
    <lineage>
        <taxon>Bacteria</taxon>
        <taxon>Bacillati</taxon>
        <taxon>Actinomycetota</taxon>
        <taxon>Actinomycetes</taxon>
        <taxon>Kitasatosporales</taxon>
        <taxon>Streptomycetaceae</taxon>
        <taxon>Streptomyces</taxon>
    </lineage>
</organism>
<dbReference type="Proteomes" id="UP001183246">
    <property type="component" value="Unassembled WGS sequence"/>
</dbReference>
<dbReference type="EMBL" id="JAVREL010000010">
    <property type="protein sequence ID" value="MDT0344573.1"/>
    <property type="molecule type" value="Genomic_DNA"/>
</dbReference>
<evidence type="ECO:0000313" key="4">
    <source>
        <dbReference type="Proteomes" id="UP001183246"/>
    </source>
</evidence>
<evidence type="ECO:0000256" key="2">
    <source>
        <dbReference type="SAM" id="SignalP"/>
    </source>
</evidence>
<evidence type="ECO:0000256" key="1">
    <source>
        <dbReference type="SAM" id="MobiDB-lite"/>
    </source>
</evidence>
<feature type="compositionally biased region" description="Acidic residues" evidence="1">
    <location>
        <begin position="40"/>
        <end position="66"/>
    </location>
</feature>
<comment type="caution">
    <text evidence="3">The sequence shown here is derived from an EMBL/GenBank/DDBJ whole genome shotgun (WGS) entry which is preliminary data.</text>
</comment>
<dbReference type="PROSITE" id="PS51257">
    <property type="entry name" value="PROKAR_LIPOPROTEIN"/>
    <property type="match status" value="1"/>
</dbReference>
<evidence type="ECO:0000313" key="3">
    <source>
        <dbReference type="EMBL" id="MDT0344573.1"/>
    </source>
</evidence>
<feature type="chain" id="PRO_5046471513" description="DUF732 domain-containing protein" evidence="2">
    <location>
        <begin position="20"/>
        <end position="159"/>
    </location>
</feature>
<reference evidence="4" key="1">
    <citation type="submission" date="2023-07" db="EMBL/GenBank/DDBJ databases">
        <title>30 novel species of actinomycetes from the DSMZ collection.</title>
        <authorList>
            <person name="Nouioui I."/>
        </authorList>
    </citation>
    <scope>NUCLEOTIDE SEQUENCE [LARGE SCALE GENOMIC DNA]</scope>
    <source>
        <strain evidence="4">DSM 44938</strain>
    </source>
</reference>
<keyword evidence="4" id="KW-1185">Reference proteome</keyword>
<sequence length="159" mass="16545">MRRLLPAAALLAAVAVLTACGGGGDDGAASAPSSEQGTSNDEENVPDQENAADEEDAPGAEDDGIPEETIPRAELTPAEGEFSEEEQDYLTERVPEGADPAAILELGSAACDRLGYLDRHDPEAAVTALREGDIPDAEAAVEHLCPEYADLLTEARGEE</sequence>
<dbReference type="RefSeq" id="WP_311705705.1">
    <property type="nucleotide sequence ID" value="NZ_JAVREL010000010.1"/>
</dbReference>